<evidence type="ECO:0000313" key="4">
    <source>
        <dbReference type="Proteomes" id="UP001165297"/>
    </source>
</evidence>
<protein>
    <submittedName>
        <fullName evidence="3">T9SS type A sorting domain-containing protein</fullName>
    </submittedName>
</protein>
<accession>A0ABS8A8F6</accession>
<dbReference type="InterPro" id="IPR026444">
    <property type="entry name" value="Secre_tail"/>
</dbReference>
<gene>
    <name evidence="3" type="ORF">LGH70_00375</name>
</gene>
<reference evidence="3" key="1">
    <citation type="submission" date="2021-10" db="EMBL/GenBank/DDBJ databases">
        <authorList>
            <person name="Dean J.D."/>
            <person name="Kim M.K."/>
            <person name="Newey C.N."/>
            <person name="Stoker T.S."/>
            <person name="Thompson D.W."/>
            <person name="Grose J.H."/>
        </authorList>
    </citation>
    <scope>NUCLEOTIDE SEQUENCE</scope>
    <source>
        <strain evidence="3">BT635</strain>
    </source>
</reference>
<keyword evidence="4" id="KW-1185">Reference proteome</keyword>
<evidence type="ECO:0000256" key="1">
    <source>
        <dbReference type="SAM" id="SignalP"/>
    </source>
</evidence>
<evidence type="ECO:0000259" key="2">
    <source>
        <dbReference type="Pfam" id="PF18962"/>
    </source>
</evidence>
<evidence type="ECO:0000313" key="3">
    <source>
        <dbReference type="EMBL" id="MCB2376017.1"/>
    </source>
</evidence>
<keyword evidence="1" id="KW-0732">Signal</keyword>
<sequence length="133" mass="14529">MKTSTRLFLLLALVLAQLSSLAATVGLSLRHQMMTSQTTPARPATAVATPLLSLYPNPSKGLVMVSLEQKASENYKLRFSNIIGREVRTIALRPEIGMEGTPVNLSDLPAGVYFYSLLVNDKVVSTKRLILQN</sequence>
<dbReference type="RefSeq" id="WP_226181620.1">
    <property type="nucleotide sequence ID" value="NZ_JAJADQ010000001.1"/>
</dbReference>
<dbReference type="Proteomes" id="UP001165297">
    <property type="component" value="Unassembled WGS sequence"/>
</dbReference>
<dbReference type="Pfam" id="PF18962">
    <property type="entry name" value="Por_Secre_tail"/>
    <property type="match status" value="1"/>
</dbReference>
<dbReference type="NCBIfam" id="TIGR04183">
    <property type="entry name" value="Por_Secre_tail"/>
    <property type="match status" value="1"/>
</dbReference>
<feature type="chain" id="PRO_5045994156" evidence="1">
    <location>
        <begin position="23"/>
        <end position="133"/>
    </location>
</feature>
<feature type="signal peptide" evidence="1">
    <location>
        <begin position="1"/>
        <end position="22"/>
    </location>
</feature>
<proteinExistence type="predicted"/>
<name>A0ABS8A8F6_9BACT</name>
<organism evidence="3 4">
    <name type="scientific">Hymenobacter nitidus</name>
    <dbReference type="NCBI Taxonomy" id="2880929"/>
    <lineage>
        <taxon>Bacteria</taxon>
        <taxon>Pseudomonadati</taxon>
        <taxon>Bacteroidota</taxon>
        <taxon>Cytophagia</taxon>
        <taxon>Cytophagales</taxon>
        <taxon>Hymenobacteraceae</taxon>
        <taxon>Hymenobacter</taxon>
    </lineage>
</organism>
<dbReference type="EMBL" id="JAJADQ010000001">
    <property type="protein sequence ID" value="MCB2376017.1"/>
    <property type="molecule type" value="Genomic_DNA"/>
</dbReference>
<comment type="caution">
    <text evidence="3">The sequence shown here is derived from an EMBL/GenBank/DDBJ whole genome shotgun (WGS) entry which is preliminary data.</text>
</comment>
<feature type="domain" description="Secretion system C-terminal sorting" evidence="2">
    <location>
        <begin position="54"/>
        <end position="130"/>
    </location>
</feature>